<dbReference type="Gene3D" id="1.20.58.1040">
    <property type="match status" value="2"/>
</dbReference>
<evidence type="ECO:0000256" key="11">
    <source>
        <dbReference type="RuleBase" id="RU004336"/>
    </source>
</evidence>
<keyword evidence="6 13" id="KW-0472">Membrane</keyword>
<dbReference type="Gene3D" id="3.20.20.80">
    <property type="entry name" value="Glycosidases"/>
    <property type="match status" value="1"/>
</dbReference>
<evidence type="ECO:0000256" key="6">
    <source>
        <dbReference type="ARBA" id="ARBA00023136"/>
    </source>
</evidence>
<dbReference type="Proteomes" id="UP000265515">
    <property type="component" value="Unassembled WGS sequence"/>
</dbReference>
<proteinExistence type="inferred from homology"/>
<evidence type="ECO:0000313" key="16">
    <source>
        <dbReference type="Proteomes" id="UP000265515"/>
    </source>
</evidence>
<feature type="domain" description="X8" evidence="14">
    <location>
        <begin position="233"/>
        <end position="326"/>
    </location>
</feature>
<keyword evidence="13" id="KW-0812">Transmembrane</keyword>
<dbReference type="OrthoDB" id="408788at2759"/>
<dbReference type="SUPFAM" id="SSF51445">
    <property type="entry name" value="(Trans)glycosidases"/>
    <property type="match status" value="1"/>
</dbReference>
<reference evidence="15 16" key="1">
    <citation type="journal article" date="2018" name="Cell">
        <title>The Chara Genome: Secondary Complexity and Implications for Plant Terrestrialization.</title>
        <authorList>
            <person name="Nishiyama T."/>
            <person name="Sakayama H."/>
            <person name="Vries J.D."/>
            <person name="Buschmann H."/>
            <person name="Saint-Marcoux D."/>
            <person name="Ullrich K.K."/>
            <person name="Haas F.B."/>
            <person name="Vanderstraeten L."/>
            <person name="Becker D."/>
            <person name="Lang D."/>
            <person name="Vosolsobe S."/>
            <person name="Rombauts S."/>
            <person name="Wilhelmsson P.K.I."/>
            <person name="Janitza P."/>
            <person name="Kern R."/>
            <person name="Heyl A."/>
            <person name="Rumpler F."/>
            <person name="Villalobos L.I.A.C."/>
            <person name="Clay J.M."/>
            <person name="Skokan R."/>
            <person name="Toyoda A."/>
            <person name="Suzuki Y."/>
            <person name="Kagoshima H."/>
            <person name="Schijlen E."/>
            <person name="Tajeshwar N."/>
            <person name="Catarino B."/>
            <person name="Hetherington A.J."/>
            <person name="Saltykova A."/>
            <person name="Bonnot C."/>
            <person name="Breuninger H."/>
            <person name="Symeonidi A."/>
            <person name="Radhakrishnan G.V."/>
            <person name="Van Nieuwerburgh F."/>
            <person name="Deforce D."/>
            <person name="Chang C."/>
            <person name="Karol K.G."/>
            <person name="Hedrich R."/>
            <person name="Ulvskov P."/>
            <person name="Glockner G."/>
            <person name="Delwiche C.F."/>
            <person name="Petrasek J."/>
            <person name="Van de Peer Y."/>
            <person name="Friml J."/>
            <person name="Beilby M."/>
            <person name="Dolan L."/>
            <person name="Kohara Y."/>
            <person name="Sugano S."/>
            <person name="Fujiyama A."/>
            <person name="Delaux P.-M."/>
            <person name="Quint M."/>
            <person name="TheiBen G."/>
            <person name="Hagemann M."/>
            <person name="Harholt J."/>
            <person name="Dunand C."/>
            <person name="Zachgo S."/>
            <person name="Langdale J."/>
            <person name="Maumus F."/>
            <person name="Straeten D.V.D."/>
            <person name="Gould S.B."/>
            <person name="Rensing S.A."/>
        </authorList>
    </citation>
    <scope>NUCLEOTIDE SEQUENCE [LARGE SCALE GENOMIC DNA]</scope>
    <source>
        <strain evidence="15 16">S276</strain>
    </source>
</reference>
<keyword evidence="16" id="KW-1185">Reference proteome</keyword>
<keyword evidence="9 11" id="KW-0326">Glycosidase</keyword>
<feature type="compositionally biased region" description="Gly residues" evidence="12">
    <location>
        <begin position="354"/>
        <end position="379"/>
    </location>
</feature>
<dbReference type="GO" id="GO:0004553">
    <property type="term" value="F:hydrolase activity, hydrolyzing O-glycosyl compounds"/>
    <property type="evidence" value="ECO:0007669"/>
    <property type="project" value="InterPro"/>
</dbReference>
<evidence type="ECO:0000256" key="7">
    <source>
        <dbReference type="ARBA" id="ARBA00023157"/>
    </source>
</evidence>
<dbReference type="PANTHER" id="PTHR32227">
    <property type="entry name" value="GLUCAN ENDO-1,3-BETA-GLUCOSIDASE BG1-RELATED-RELATED"/>
    <property type="match status" value="1"/>
</dbReference>
<evidence type="ECO:0000256" key="1">
    <source>
        <dbReference type="ARBA" id="ARBA00004609"/>
    </source>
</evidence>
<feature type="region of interest" description="Disordered" evidence="12">
    <location>
        <begin position="536"/>
        <end position="558"/>
    </location>
</feature>
<dbReference type="InterPro" id="IPR044965">
    <property type="entry name" value="Glyco_hydro_17_plant"/>
</dbReference>
<evidence type="ECO:0000256" key="3">
    <source>
        <dbReference type="ARBA" id="ARBA00022475"/>
    </source>
</evidence>
<keyword evidence="13" id="KW-1133">Transmembrane helix</keyword>
<feature type="compositionally biased region" description="Basic and acidic residues" evidence="12">
    <location>
        <begin position="539"/>
        <end position="552"/>
    </location>
</feature>
<keyword evidence="3" id="KW-1003">Cell membrane</keyword>
<dbReference type="SMART" id="SM00768">
    <property type="entry name" value="X8"/>
    <property type="match status" value="2"/>
</dbReference>
<keyword evidence="7" id="KW-1015">Disulfide bond</keyword>
<accession>A0A388MFG2</accession>
<dbReference type="InterPro" id="IPR012946">
    <property type="entry name" value="X8"/>
</dbReference>
<evidence type="ECO:0000259" key="14">
    <source>
        <dbReference type="SMART" id="SM00768"/>
    </source>
</evidence>
<keyword evidence="4" id="KW-0732">Signal</keyword>
<dbReference type="FunFam" id="1.20.58.1040:FF:000001">
    <property type="entry name" value="Glucan endo-1,3-beta-glucosidase 4"/>
    <property type="match status" value="1"/>
</dbReference>
<keyword evidence="5 11" id="KW-0378">Hydrolase</keyword>
<dbReference type="GO" id="GO:0009506">
    <property type="term" value="C:plasmodesma"/>
    <property type="evidence" value="ECO:0007669"/>
    <property type="project" value="UniProtKB-ARBA"/>
</dbReference>
<evidence type="ECO:0000256" key="4">
    <source>
        <dbReference type="ARBA" id="ARBA00022729"/>
    </source>
</evidence>
<dbReference type="Pfam" id="PF07983">
    <property type="entry name" value="X8"/>
    <property type="match status" value="2"/>
</dbReference>
<dbReference type="InterPro" id="IPR000490">
    <property type="entry name" value="Glyco_hydro_17"/>
</dbReference>
<dbReference type="EMBL" id="BFEA01001407">
    <property type="protein sequence ID" value="GBG93307.1"/>
    <property type="molecule type" value="Genomic_DNA"/>
</dbReference>
<organism evidence="15 16">
    <name type="scientific">Chara braunii</name>
    <name type="common">Braun's stonewort</name>
    <dbReference type="NCBI Taxonomy" id="69332"/>
    <lineage>
        <taxon>Eukaryota</taxon>
        <taxon>Viridiplantae</taxon>
        <taxon>Streptophyta</taxon>
        <taxon>Charophyceae</taxon>
        <taxon>Charales</taxon>
        <taxon>Characeae</taxon>
        <taxon>Chara</taxon>
    </lineage>
</organism>
<evidence type="ECO:0000256" key="2">
    <source>
        <dbReference type="ARBA" id="ARBA00008773"/>
    </source>
</evidence>
<feature type="non-terminal residue" evidence="15">
    <location>
        <position position="1"/>
    </location>
</feature>
<dbReference type="STRING" id="69332.A0A388MFG2"/>
<dbReference type="InterPro" id="IPR017853">
    <property type="entry name" value="GH"/>
</dbReference>
<dbReference type="Gramene" id="GBG93307">
    <property type="protein sequence ID" value="GBG93307"/>
    <property type="gene ID" value="CBR_g63954"/>
</dbReference>
<feature type="transmembrane region" description="Helical" evidence="13">
    <location>
        <begin position="672"/>
        <end position="693"/>
    </location>
</feature>
<protein>
    <recommendedName>
        <fullName evidence="14">X8 domain-containing protein</fullName>
    </recommendedName>
</protein>
<dbReference type="GO" id="GO:0005886">
    <property type="term" value="C:plasma membrane"/>
    <property type="evidence" value="ECO:0007669"/>
    <property type="project" value="UniProtKB-SubCell"/>
</dbReference>
<dbReference type="Pfam" id="PF00332">
    <property type="entry name" value="Glyco_hydro_17"/>
    <property type="match status" value="1"/>
</dbReference>
<feature type="domain" description="X8" evidence="14">
    <location>
        <begin position="393"/>
        <end position="478"/>
    </location>
</feature>
<name>A0A388MFG2_CHABU</name>
<evidence type="ECO:0000256" key="10">
    <source>
        <dbReference type="RuleBase" id="RU004335"/>
    </source>
</evidence>
<evidence type="ECO:0000256" key="9">
    <source>
        <dbReference type="ARBA" id="ARBA00023295"/>
    </source>
</evidence>
<gene>
    <name evidence="15" type="ORF">CBR_g63954</name>
</gene>
<feature type="non-terminal residue" evidence="15">
    <location>
        <position position="743"/>
    </location>
</feature>
<comment type="caution">
    <text evidence="15">The sequence shown here is derived from an EMBL/GenBank/DDBJ whole genome shotgun (WGS) entry which is preliminary data.</text>
</comment>
<evidence type="ECO:0000313" key="15">
    <source>
        <dbReference type="EMBL" id="GBG93307.1"/>
    </source>
</evidence>
<comment type="subcellular location">
    <subcellularLocation>
        <location evidence="1">Cell membrane</location>
        <topology evidence="1">Lipid-anchor</topology>
        <topology evidence="1">GPI-anchor</topology>
    </subcellularLocation>
</comment>
<comment type="similarity">
    <text evidence="2 10">Belongs to the glycosyl hydrolase 17 family.</text>
</comment>
<evidence type="ECO:0000256" key="12">
    <source>
        <dbReference type="SAM" id="MobiDB-lite"/>
    </source>
</evidence>
<sequence>VGNEPSGDSMISLVPAMKNLHAALASFGLEKIMLTSPLNMNVLAASYPPSEGRFQEELVPVMREMMQFLNETGSHLTVNVYPFFPTYLDPSIPLSLPLFRGEEGYYDGEFHYTNMLDAMVDAVVCAMEKEGFANLPLVVGEVGWPTGGDAIATVENARVFNNYLVGHVVSGQGTPRRPGRMQMYIFELLDEDLKPTEIGPFEVYWGLNMMNGTPKYEIDLTTGWSPDLTRREKWCVALPILDSAAAKRAIDWACGQPSMDCAPIRAEGSGCRVGADTSRDAAAWRQMAGYAINLYYQSRGQAPNACSFENLFQVTTTDPSTATCKHPGRPDSLVIPQRNANETTGRGEEPPPAAGGGRIDGVVGGRRGGAGAVEGGRTGAGHSDGDADGHVSSWCVAAPGTSTPALQNGLDWACGPGRVDCNPIKIGGDCFFPNTVRDHASYAYNTYYQRENKQPQACAFGGTAVVVHEDPSNGKCVYPGRNATESSPLTAFSSLMPTISELKVDSTVEHSDGLSYNDADDDVILDVGVVYRTDDNDEETWKAGEERSKGEGEGGNEEEEVMVPAFSHAPGDGFQPHDRFDMLLLVLALKLYLPSREQAAVQRSRQVDNGDVMNQLHRFHGVIHRGEAEMIKGFDLTCETFNDCLAAVGVVGENSERAVGGRMRIAKWNGGFWIAIASLGCGFLECHSVLIRVKRRFHCRQREDKTACVGDFPSANGKNESLCVTAAELNEGEDEVEIRTLTR</sequence>
<evidence type="ECO:0000256" key="13">
    <source>
        <dbReference type="SAM" id="Phobius"/>
    </source>
</evidence>
<feature type="region of interest" description="Disordered" evidence="12">
    <location>
        <begin position="319"/>
        <end position="386"/>
    </location>
</feature>
<dbReference type="PROSITE" id="PS00587">
    <property type="entry name" value="GLYCOSYL_HYDROL_F17"/>
    <property type="match status" value="1"/>
</dbReference>
<dbReference type="AlphaFoldDB" id="A0A388MFG2"/>
<keyword evidence="8" id="KW-0325">Glycoprotein</keyword>
<evidence type="ECO:0000256" key="8">
    <source>
        <dbReference type="ARBA" id="ARBA00023180"/>
    </source>
</evidence>
<dbReference type="GO" id="GO:0005975">
    <property type="term" value="P:carbohydrate metabolic process"/>
    <property type="evidence" value="ECO:0007669"/>
    <property type="project" value="InterPro"/>
</dbReference>
<evidence type="ECO:0000256" key="5">
    <source>
        <dbReference type="ARBA" id="ARBA00022801"/>
    </source>
</evidence>